<dbReference type="GO" id="GO:0000407">
    <property type="term" value="C:phagophore assembly site"/>
    <property type="evidence" value="ECO:0007669"/>
    <property type="project" value="TreeGrafter"/>
</dbReference>
<evidence type="ECO:0000256" key="3">
    <source>
        <dbReference type="ARBA" id="ARBA00022777"/>
    </source>
</evidence>
<keyword evidence="4" id="KW-0067">ATP-binding</keyword>
<dbReference type="PANTHER" id="PTHR24348">
    <property type="entry name" value="SERINE/THREONINE-PROTEIN KINASE UNC-51-RELATED"/>
    <property type="match status" value="1"/>
</dbReference>
<dbReference type="PROSITE" id="PS50011">
    <property type="entry name" value="PROTEIN_KINASE_DOM"/>
    <property type="match status" value="1"/>
</dbReference>
<organism evidence="6 7">
    <name type="scientific">Paramecium octaurelia</name>
    <dbReference type="NCBI Taxonomy" id="43137"/>
    <lineage>
        <taxon>Eukaryota</taxon>
        <taxon>Sar</taxon>
        <taxon>Alveolata</taxon>
        <taxon>Ciliophora</taxon>
        <taxon>Intramacronucleata</taxon>
        <taxon>Oligohymenophorea</taxon>
        <taxon>Peniculida</taxon>
        <taxon>Parameciidae</taxon>
        <taxon>Paramecium</taxon>
    </lineage>
</organism>
<dbReference type="Proteomes" id="UP000683925">
    <property type="component" value="Unassembled WGS sequence"/>
</dbReference>
<sequence length="443" mass="52416">MHYNIDEEDYVFEAQPIFFNSYTKIYNCTKGKHFVKSLYAKFSSSNEHEIDYKKIYQITQKSNNQNLVPIYHIDYDFSKKQYFIIMEKCQENLEQQCQEFNEMQIKDFLIDFIKGYKCLHGSNLFHGKINANNIFIIKSQNKYQYKIGDIVSYATSNNTNIGYIAPEIFPSSPEDELYLKIQSNQNQVASDIYSLGMVLIRLINGKLPFECTRDQVNFFHYLIKSEQYKINKNPFNSQQKPISEELLNLVQRMIKYNPEDRLSLEDLYKYQAKLLKQKLSQTINYPSSQIHFFSTIKPSITTSAIQFKKSKSMIQPIQRRPLICFKNLTQAKIRPEYASINPETQRMKAIKRTSVEQVVKEFIDRHWTALKNGFQVDKEYAASQIYADNREFMLMLLNSYNNIYFEIDEQEILFIYCLLAKVQGYREIVKKTTSDYKAELLDV</sequence>
<feature type="domain" description="Protein kinase" evidence="5">
    <location>
        <begin position="11"/>
        <end position="274"/>
    </location>
</feature>
<gene>
    <name evidence="6" type="ORF">POCTA_138.1.T1470002</name>
</gene>
<dbReference type="EMBL" id="CAJJDP010000149">
    <property type="protein sequence ID" value="CAD8209308.1"/>
    <property type="molecule type" value="Genomic_DNA"/>
</dbReference>
<evidence type="ECO:0000256" key="4">
    <source>
        <dbReference type="ARBA" id="ARBA00022840"/>
    </source>
</evidence>
<dbReference type="GO" id="GO:0004674">
    <property type="term" value="F:protein serine/threonine kinase activity"/>
    <property type="evidence" value="ECO:0007669"/>
    <property type="project" value="InterPro"/>
</dbReference>
<keyword evidence="7" id="KW-1185">Reference proteome</keyword>
<dbReference type="GO" id="GO:0010506">
    <property type="term" value="P:regulation of autophagy"/>
    <property type="evidence" value="ECO:0007669"/>
    <property type="project" value="InterPro"/>
</dbReference>
<dbReference type="SMART" id="SM00220">
    <property type="entry name" value="S_TKc"/>
    <property type="match status" value="1"/>
</dbReference>
<dbReference type="GO" id="GO:0005829">
    <property type="term" value="C:cytosol"/>
    <property type="evidence" value="ECO:0007669"/>
    <property type="project" value="TreeGrafter"/>
</dbReference>
<keyword evidence="1" id="KW-0808">Transferase</keyword>
<evidence type="ECO:0000256" key="2">
    <source>
        <dbReference type="ARBA" id="ARBA00022741"/>
    </source>
</evidence>
<dbReference type="GO" id="GO:0016020">
    <property type="term" value="C:membrane"/>
    <property type="evidence" value="ECO:0007669"/>
    <property type="project" value="TreeGrafter"/>
</dbReference>
<dbReference type="PANTHER" id="PTHR24348:SF22">
    <property type="entry name" value="NON-SPECIFIC SERINE_THREONINE PROTEIN KINASE"/>
    <property type="match status" value="1"/>
</dbReference>
<evidence type="ECO:0000313" key="7">
    <source>
        <dbReference type="Proteomes" id="UP000683925"/>
    </source>
</evidence>
<dbReference type="OMA" id="PEYASIN"/>
<name>A0A8S1Y7X2_PAROT</name>
<dbReference type="InterPro" id="IPR000719">
    <property type="entry name" value="Prot_kinase_dom"/>
</dbReference>
<evidence type="ECO:0000256" key="1">
    <source>
        <dbReference type="ARBA" id="ARBA00022679"/>
    </source>
</evidence>
<dbReference type="InterPro" id="IPR045269">
    <property type="entry name" value="Atg1-like"/>
</dbReference>
<keyword evidence="2" id="KW-0547">Nucleotide-binding</keyword>
<evidence type="ECO:0000259" key="5">
    <source>
        <dbReference type="PROSITE" id="PS50011"/>
    </source>
</evidence>
<dbReference type="GO" id="GO:0005524">
    <property type="term" value="F:ATP binding"/>
    <property type="evidence" value="ECO:0007669"/>
    <property type="project" value="UniProtKB-KW"/>
</dbReference>
<proteinExistence type="predicted"/>
<comment type="caution">
    <text evidence="6">The sequence shown here is derived from an EMBL/GenBank/DDBJ whole genome shotgun (WGS) entry which is preliminary data.</text>
</comment>
<dbReference type="AlphaFoldDB" id="A0A8S1Y7X2"/>
<dbReference type="GO" id="GO:0005776">
    <property type="term" value="C:autophagosome"/>
    <property type="evidence" value="ECO:0007669"/>
    <property type="project" value="TreeGrafter"/>
</dbReference>
<dbReference type="Pfam" id="PF00069">
    <property type="entry name" value="Pkinase"/>
    <property type="match status" value="1"/>
</dbReference>
<keyword evidence="3" id="KW-0418">Kinase</keyword>
<dbReference type="OrthoDB" id="309034at2759"/>
<reference evidence="6" key="1">
    <citation type="submission" date="2021-01" db="EMBL/GenBank/DDBJ databases">
        <authorList>
            <consortium name="Genoscope - CEA"/>
            <person name="William W."/>
        </authorList>
    </citation>
    <scope>NUCLEOTIDE SEQUENCE</scope>
</reference>
<dbReference type="GO" id="GO:0000045">
    <property type="term" value="P:autophagosome assembly"/>
    <property type="evidence" value="ECO:0007669"/>
    <property type="project" value="TreeGrafter"/>
</dbReference>
<evidence type="ECO:0000313" key="6">
    <source>
        <dbReference type="EMBL" id="CAD8209308.1"/>
    </source>
</evidence>
<protein>
    <recommendedName>
        <fullName evidence="5">Protein kinase domain-containing protein</fullName>
    </recommendedName>
</protein>
<accession>A0A8S1Y7X2</accession>